<feature type="signal peptide" evidence="1">
    <location>
        <begin position="1"/>
        <end position="19"/>
    </location>
</feature>
<protein>
    <recommendedName>
        <fullName evidence="6">AB hydrolase-1 domain-containing protein</fullName>
    </recommendedName>
</protein>
<dbReference type="OrthoDB" id="413670at2759"/>
<feature type="domain" description="Peptidase S33 tripeptidyl aminopeptidase-like C-terminal" evidence="3">
    <location>
        <begin position="403"/>
        <end position="485"/>
    </location>
</feature>
<dbReference type="Proteomes" id="UP000054166">
    <property type="component" value="Unassembled WGS sequence"/>
</dbReference>
<evidence type="ECO:0000259" key="3">
    <source>
        <dbReference type="Pfam" id="PF08386"/>
    </source>
</evidence>
<evidence type="ECO:0000313" key="4">
    <source>
        <dbReference type="EMBL" id="KIM77254.1"/>
    </source>
</evidence>
<dbReference type="SUPFAM" id="SSF53474">
    <property type="entry name" value="alpha/beta-Hydrolases"/>
    <property type="match status" value="1"/>
</dbReference>
<keyword evidence="5" id="KW-1185">Reference proteome</keyword>
<evidence type="ECO:0008006" key="6">
    <source>
        <dbReference type="Google" id="ProtNLM"/>
    </source>
</evidence>
<feature type="chain" id="PRO_5002164308" description="AB hydrolase-1 domain-containing protein" evidence="1">
    <location>
        <begin position="20"/>
        <end position="554"/>
    </location>
</feature>
<dbReference type="AlphaFoldDB" id="A0A0C3FBL4"/>
<dbReference type="InterPro" id="IPR000073">
    <property type="entry name" value="AB_hydrolase_1"/>
</dbReference>
<dbReference type="InterPro" id="IPR029058">
    <property type="entry name" value="AB_hydrolase_fold"/>
</dbReference>
<feature type="domain" description="AB hydrolase-1" evidence="2">
    <location>
        <begin position="95"/>
        <end position="247"/>
    </location>
</feature>
<dbReference type="HOGENOM" id="CLU_538650_0_0_1"/>
<gene>
    <name evidence="4" type="ORF">PILCRDRAFT_12233</name>
</gene>
<dbReference type="EMBL" id="KN833027">
    <property type="protein sequence ID" value="KIM77254.1"/>
    <property type="molecule type" value="Genomic_DNA"/>
</dbReference>
<keyword evidence="1" id="KW-0732">Signal</keyword>
<name>A0A0C3FBL4_PILCF</name>
<proteinExistence type="predicted"/>
<organism evidence="4 5">
    <name type="scientific">Piloderma croceum (strain F 1598)</name>
    <dbReference type="NCBI Taxonomy" id="765440"/>
    <lineage>
        <taxon>Eukaryota</taxon>
        <taxon>Fungi</taxon>
        <taxon>Dikarya</taxon>
        <taxon>Basidiomycota</taxon>
        <taxon>Agaricomycotina</taxon>
        <taxon>Agaricomycetes</taxon>
        <taxon>Agaricomycetidae</taxon>
        <taxon>Atheliales</taxon>
        <taxon>Atheliaceae</taxon>
        <taxon>Piloderma</taxon>
    </lineage>
</organism>
<evidence type="ECO:0000259" key="2">
    <source>
        <dbReference type="Pfam" id="PF00561"/>
    </source>
</evidence>
<sequence length="554" mass="61142">MVTFRLLISILLLASLCAALPPLKRTGWTIQWIDCASHVPQPLKNTSLPATLPSTLHCGRLNVPMDYLQPMSENNTITLGFSMYRPQNSQGLINFNPGGPGQEAASYGWRFALNLTDASWFAGLEAFDILAMDVRGTYSSNPLNCSLGNWTLSSSLPASESEFKALQTAVGMYAQSCIDLSTPNGIVSHVGTSETVQDWESLRQALGYEKLHHYGISYGTFGGATYANKYPENVGRFALDAVFAPGLRNLEMIQNQFRAINRLLIRADVYCLNDSTCPFHSQGKGSVVQAFKTVLDRASSNRSPNPTADDVRNMVAMDYLVGDPDFPELNQALYQAVKGNWTAFNYTALASIYTSAIMSIAPIYCLDYHNDDNTLNGFNKIRQASVMDDPARVEYIFYLALHSVCSGWPYSAASNPPLYVDIPMTLVTSDFDYNTPTESATSEWKQAPNSVLVVRHGDDHGTYNVPGPARSAFIDFLVTGELPRAVNQTFATIYEPRSKRDPVPDPYAVPGERGLTKLQLPPKRSLTLLLPYLIPFVTFFHSLGYLDIDHTLIG</sequence>
<reference evidence="4 5" key="1">
    <citation type="submission" date="2014-04" db="EMBL/GenBank/DDBJ databases">
        <authorList>
            <consortium name="DOE Joint Genome Institute"/>
            <person name="Kuo A."/>
            <person name="Tarkka M."/>
            <person name="Buscot F."/>
            <person name="Kohler A."/>
            <person name="Nagy L.G."/>
            <person name="Floudas D."/>
            <person name="Copeland A."/>
            <person name="Barry K.W."/>
            <person name="Cichocki N."/>
            <person name="Veneault-Fourrey C."/>
            <person name="LaButti K."/>
            <person name="Lindquist E.A."/>
            <person name="Lipzen A."/>
            <person name="Lundell T."/>
            <person name="Morin E."/>
            <person name="Murat C."/>
            <person name="Sun H."/>
            <person name="Tunlid A."/>
            <person name="Henrissat B."/>
            <person name="Grigoriev I.V."/>
            <person name="Hibbett D.S."/>
            <person name="Martin F."/>
            <person name="Nordberg H.P."/>
            <person name="Cantor M.N."/>
            <person name="Hua S.X."/>
        </authorList>
    </citation>
    <scope>NUCLEOTIDE SEQUENCE [LARGE SCALE GENOMIC DNA]</scope>
    <source>
        <strain evidence="4 5">F 1598</strain>
    </source>
</reference>
<dbReference type="Gene3D" id="3.40.50.1820">
    <property type="entry name" value="alpha/beta hydrolase"/>
    <property type="match status" value="1"/>
</dbReference>
<accession>A0A0C3FBL4</accession>
<evidence type="ECO:0000313" key="5">
    <source>
        <dbReference type="Proteomes" id="UP000054166"/>
    </source>
</evidence>
<reference evidence="5" key="2">
    <citation type="submission" date="2015-01" db="EMBL/GenBank/DDBJ databases">
        <title>Evolutionary Origins and Diversification of the Mycorrhizal Mutualists.</title>
        <authorList>
            <consortium name="DOE Joint Genome Institute"/>
            <consortium name="Mycorrhizal Genomics Consortium"/>
            <person name="Kohler A."/>
            <person name="Kuo A."/>
            <person name="Nagy L.G."/>
            <person name="Floudas D."/>
            <person name="Copeland A."/>
            <person name="Barry K.W."/>
            <person name="Cichocki N."/>
            <person name="Veneault-Fourrey C."/>
            <person name="LaButti K."/>
            <person name="Lindquist E.A."/>
            <person name="Lipzen A."/>
            <person name="Lundell T."/>
            <person name="Morin E."/>
            <person name="Murat C."/>
            <person name="Riley R."/>
            <person name="Ohm R."/>
            <person name="Sun H."/>
            <person name="Tunlid A."/>
            <person name="Henrissat B."/>
            <person name="Grigoriev I.V."/>
            <person name="Hibbett D.S."/>
            <person name="Martin F."/>
        </authorList>
    </citation>
    <scope>NUCLEOTIDE SEQUENCE [LARGE SCALE GENOMIC DNA]</scope>
    <source>
        <strain evidence="5">F 1598</strain>
    </source>
</reference>
<dbReference type="STRING" id="765440.A0A0C3FBL4"/>
<dbReference type="Pfam" id="PF08386">
    <property type="entry name" value="Abhydrolase_4"/>
    <property type="match status" value="1"/>
</dbReference>
<dbReference type="InterPro" id="IPR013595">
    <property type="entry name" value="Pept_S33_TAP-like_C"/>
</dbReference>
<evidence type="ECO:0000256" key="1">
    <source>
        <dbReference type="SAM" id="SignalP"/>
    </source>
</evidence>
<dbReference type="Pfam" id="PF00561">
    <property type="entry name" value="Abhydrolase_1"/>
    <property type="match status" value="1"/>
</dbReference>
<dbReference type="InParanoid" id="A0A0C3FBL4"/>